<evidence type="ECO:0000313" key="3">
    <source>
        <dbReference type="EMBL" id="CAH3191654.1"/>
    </source>
</evidence>
<keyword evidence="4" id="KW-1185">Reference proteome</keyword>
<feature type="transmembrane region" description="Helical" evidence="2">
    <location>
        <begin position="691"/>
        <end position="710"/>
    </location>
</feature>
<organism evidence="3 4">
    <name type="scientific">Porites evermanni</name>
    <dbReference type="NCBI Taxonomy" id="104178"/>
    <lineage>
        <taxon>Eukaryota</taxon>
        <taxon>Metazoa</taxon>
        <taxon>Cnidaria</taxon>
        <taxon>Anthozoa</taxon>
        <taxon>Hexacorallia</taxon>
        <taxon>Scleractinia</taxon>
        <taxon>Fungiina</taxon>
        <taxon>Poritidae</taxon>
        <taxon>Porites</taxon>
    </lineage>
</organism>
<feature type="region of interest" description="Disordered" evidence="1">
    <location>
        <begin position="39"/>
        <end position="72"/>
    </location>
</feature>
<keyword evidence="2" id="KW-1133">Transmembrane helix</keyword>
<gene>
    <name evidence="3" type="ORF">PEVE_00022216</name>
</gene>
<reference evidence="3 4" key="1">
    <citation type="submission" date="2022-05" db="EMBL/GenBank/DDBJ databases">
        <authorList>
            <consortium name="Genoscope - CEA"/>
            <person name="William W."/>
        </authorList>
    </citation>
    <scope>NUCLEOTIDE SEQUENCE [LARGE SCALE GENOMIC DNA]</scope>
</reference>
<evidence type="ECO:0000313" key="4">
    <source>
        <dbReference type="Proteomes" id="UP001159427"/>
    </source>
</evidence>
<proteinExistence type="predicted"/>
<feature type="transmembrane region" description="Helical" evidence="2">
    <location>
        <begin position="667"/>
        <end position="685"/>
    </location>
</feature>
<evidence type="ECO:0000256" key="2">
    <source>
        <dbReference type="SAM" id="Phobius"/>
    </source>
</evidence>
<name>A0ABN8SNY1_9CNID</name>
<dbReference type="EMBL" id="CALNXI010002972">
    <property type="protein sequence ID" value="CAH3191654.1"/>
    <property type="molecule type" value="Genomic_DNA"/>
</dbReference>
<accession>A0ABN8SNY1</accession>
<comment type="caution">
    <text evidence="3">The sequence shown here is derived from an EMBL/GenBank/DDBJ whole genome shotgun (WGS) entry which is preliminary data.</text>
</comment>
<protein>
    <submittedName>
        <fullName evidence="3">Uncharacterized protein</fullName>
    </submittedName>
</protein>
<evidence type="ECO:0000256" key="1">
    <source>
        <dbReference type="SAM" id="MobiDB-lite"/>
    </source>
</evidence>
<keyword evidence="2" id="KW-0472">Membrane</keyword>
<dbReference type="Proteomes" id="UP001159427">
    <property type="component" value="Unassembled WGS sequence"/>
</dbReference>
<feature type="compositionally biased region" description="Basic and acidic residues" evidence="1">
    <location>
        <begin position="53"/>
        <end position="62"/>
    </location>
</feature>
<sequence>MGIFNEQSFDHNFAKGIQGAPGVGFSLTADGNYDINKKRLTNVGAPTDNNDSATKKYVDDNSSRSSTTHLKVDSNIDMKNTYRITNLITPQDSKDPATKYYVDNTFLDRDGSYPMKGNLNMDNKQILNLPAPMGPKQPTPLGFTDLKYLHVAGTNKMTNNLNMDNKKIINLRPPTDDTDGATKKYVDDSIPDTSSFIKKDGSVAMTSNLNLGNKKIVGLATPVSNTDAATKKYVDDNTGAPDLSDYLEKDGTVTMTGNLNLGNNKINLGVPTQDNEAVNKGYVDNLVHHTAVQPSHYKDEFSYLMTSGSQWTDEIDGGVSFVINKIGDLSPSKGNFHDYNHKVIFMTINKNSEGKYKYKTGINFYRLTANTEYTLCLEILNTDYNLWNNTQISVDKGTSKGLSIGNVIVKKLSHRYTDSNKLTKVMYYHRIIINFRKLPSGNKFFIHILVDILRGGYNISTYPRLFSGVYIIAYGIVGTFSNIDPDKVYDYHTAFDIKPTEVVYNVDINANQKAIKNIKLDRNSDNSAATVGMVKELAPYTVNNLYRNYFEEVFDFTDATNYKLSQTSSGIVFNYLSSSSGNTLRDISIPNKTIDNIKKEGLNINGYNISFSIPDDIKKFTLCMDIFEFNHIDPSLSKSDVKTIKDFYSYYHTKYWCFKRSYKSYKFLDNFFSITGIFLVAVGTISGGITLNPVVLGVINGAGVIVAGVGKKNNYKRKIEMTRIAYTTYEKVLIELRSVLRGDEWDKQKFIDRMKLIDDMIIDQTPEPDRFEIKYKNKFKD</sequence>
<keyword evidence="2" id="KW-0812">Transmembrane</keyword>